<keyword evidence="4" id="KW-1185">Reference proteome</keyword>
<dbReference type="RefSeq" id="WP_111959230.1">
    <property type="nucleotide sequence ID" value="NZ_CP036313.1"/>
</dbReference>
<dbReference type="EMBL" id="QLNI01000041">
    <property type="protein sequence ID" value="RAM00680.1"/>
    <property type="molecule type" value="Genomic_DNA"/>
</dbReference>
<evidence type="ECO:0000313" key="4">
    <source>
        <dbReference type="Proteomes" id="UP000293902"/>
    </source>
</evidence>
<dbReference type="AlphaFoldDB" id="A0A328FAG1"/>
<accession>A0A328FAG1</accession>
<reference evidence="1 4" key="2">
    <citation type="submission" date="2019-02" db="EMBL/GenBank/DDBJ databases">
        <title>Complete genome sequence of Desulfobacter hydrogenophilus AcRS1.</title>
        <authorList>
            <person name="Marietou A."/>
            <person name="Lund M.B."/>
            <person name="Marshall I.P.G."/>
            <person name="Schreiber L."/>
            <person name="Jorgensen B."/>
        </authorList>
    </citation>
    <scope>NUCLEOTIDE SEQUENCE [LARGE SCALE GENOMIC DNA]</scope>
    <source>
        <strain evidence="1 4">AcRS1</strain>
    </source>
</reference>
<dbReference type="Pfam" id="PF11964">
    <property type="entry name" value="SpoIIAA-like"/>
    <property type="match status" value="1"/>
</dbReference>
<evidence type="ECO:0000313" key="3">
    <source>
        <dbReference type="Proteomes" id="UP000248798"/>
    </source>
</evidence>
<dbReference type="Proteomes" id="UP000248798">
    <property type="component" value="Unassembled WGS sequence"/>
</dbReference>
<dbReference type="SUPFAM" id="SSF52091">
    <property type="entry name" value="SpoIIaa-like"/>
    <property type="match status" value="1"/>
</dbReference>
<sequence length="125" mass="14475">MPYAFDEIQLTEEPGGTVVTLVFKDKLKKEDYEYFVPQVEKIMESRDKIRMLIQLKDFKGWSVGALWEESKFGVRHFTDIDRLAIVGEKQWEGTMAGFIAPFTGAEVKYFDMMDLPLAKAWVSQP</sequence>
<proteinExistence type="predicted"/>
<dbReference type="Proteomes" id="UP000293902">
    <property type="component" value="Chromosome"/>
</dbReference>
<dbReference type="InterPro" id="IPR036513">
    <property type="entry name" value="STAS_dom_sf"/>
</dbReference>
<organism evidence="2 3">
    <name type="scientific">Desulfobacter hydrogenophilus</name>
    <dbReference type="NCBI Taxonomy" id="2291"/>
    <lineage>
        <taxon>Bacteria</taxon>
        <taxon>Pseudomonadati</taxon>
        <taxon>Thermodesulfobacteriota</taxon>
        <taxon>Desulfobacteria</taxon>
        <taxon>Desulfobacterales</taxon>
        <taxon>Desulfobacteraceae</taxon>
        <taxon>Desulfobacter</taxon>
    </lineage>
</organism>
<name>A0A328FAG1_9BACT</name>
<evidence type="ECO:0000313" key="1">
    <source>
        <dbReference type="EMBL" id="QBH12106.1"/>
    </source>
</evidence>
<reference evidence="2 3" key="1">
    <citation type="submission" date="2018-06" db="EMBL/GenBank/DDBJ databases">
        <title>Complete Genome Sequence of Desulfobacter hydrogenophilus (DSM3380).</title>
        <authorList>
            <person name="Marietou A."/>
            <person name="Schreiber L."/>
            <person name="Marshall I."/>
            <person name="Jorgensen B."/>
        </authorList>
    </citation>
    <scope>NUCLEOTIDE SEQUENCE [LARGE SCALE GENOMIC DNA]</scope>
    <source>
        <strain evidence="2 3">DSM 3380</strain>
    </source>
</reference>
<dbReference type="InterPro" id="IPR021866">
    <property type="entry name" value="SpoIIAA-like"/>
</dbReference>
<evidence type="ECO:0000313" key="2">
    <source>
        <dbReference type="EMBL" id="RAM00680.1"/>
    </source>
</evidence>
<dbReference type="EMBL" id="CP036313">
    <property type="protein sequence ID" value="QBH12106.1"/>
    <property type="molecule type" value="Genomic_DNA"/>
</dbReference>
<protein>
    <submittedName>
        <fullName evidence="2">STAS/SEC14 domain-containing protein</fullName>
    </submittedName>
</protein>
<dbReference type="Gene3D" id="3.40.50.10600">
    <property type="entry name" value="SpoIIaa-like domains"/>
    <property type="match status" value="1"/>
</dbReference>
<dbReference type="InterPro" id="IPR038396">
    <property type="entry name" value="SpoIIAA-like_sf"/>
</dbReference>
<gene>
    <name evidence="2" type="ORF">DO021_17865</name>
    <name evidence="1" type="ORF">EYB58_03700</name>
</gene>
<dbReference type="OrthoDB" id="9811577at2"/>